<evidence type="ECO:0000313" key="3">
    <source>
        <dbReference type="Proteomes" id="UP000830835"/>
    </source>
</evidence>
<dbReference type="Proteomes" id="UP000830835">
    <property type="component" value="Unassembled WGS sequence"/>
</dbReference>
<name>A0ABT0CEF3_THEVL</name>
<dbReference type="EMBL" id="JAFIRA010000049">
    <property type="protein sequence ID" value="MCJ2544164.1"/>
    <property type="molecule type" value="Genomic_DNA"/>
</dbReference>
<dbReference type="SUPFAM" id="SSF53756">
    <property type="entry name" value="UDP-Glycosyltransferase/glycogen phosphorylase"/>
    <property type="match status" value="1"/>
</dbReference>
<dbReference type="PANTHER" id="PTHR45947">
    <property type="entry name" value="SULFOQUINOVOSYL TRANSFERASE SQD2"/>
    <property type="match status" value="1"/>
</dbReference>
<sequence>MASAPLDGRDPLWPERMALVHEYLIQAGGSEKVVQALTAFAPQAPLYVSLFSPHTMPSAWQELEIHTSFLQGWAKRLGVLRRDYHARLKYLLPWMPLAYESFDFSGYDCVISSSHAFAKGILTGEQTLHLSYIHSPTRYLWENRELYLERGGLGGGGHHRWIRPAYVLSQWLLHRLRQWDVLAAQRPDLLIANSQHIRRRIYKTYRRDAVVIHPPVPLEGFQPVADPSADYDLVVGRLVPYKRVDLAIAACERLGRRLLIVGEGPELSRLKALAGPLVEFLPHQPQARLQELFAHCRTLLFPWVEDFGLVPVEAQACGRPVIALNRGGTQETVIHGETGIHIPEASVDALVEGLRQADRQEWDPQRIRAHALQFAPARFQAQMGSLLRWAWPRFQVGEPLDPKNWQAQ</sequence>
<comment type="caution">
    <text evidence="2">The sequence shown here is derived from an EMBL/GenBank/DDBJ whole genome shotgun (WGS) entry which is preliminary data.</text>
</comment>
<dbReference type="Pfam" id="PF00534">
    <property type="entry name" value="Glycos_transf_1"/>
    <property type="match status" value="1"/>
</dbReference>
<keyword evidence="3" id="KW-1185">Reference proteome</keyword>
<gene>
    <name evidence="2" type="ORF">JX360_14845</name>
</gene>
<dbReference type="InterPro" id="IPR050194">
    <property type="entry name" value="Glycosyltransferase_grp1"/>
</dbReference>
<proteinExistence type="predicted"/>
<feature type="domain" description="Glycosyl transferase family 1" evidence="1">
    <location>
        <begin position="233"/>
        <end position="367"/>
    </location>
</feature>
<dbReference type="Gene3D" id="3.40.50.2000">
    <property type="entry name" value="Glycogen Phosphorylase B"/>
    <property type="match status" value="2"/>
</dbReference>
<organism evidence="2 3">
    <name type="scientific">Thermostichus vulcanus str. 'Rupite'</name>
    <dbReference type="NCBI Taxonomy" id="2813851"/>
    <lineage>
        <taxon>Bacteria</taxon>
        <taxon>Bacillati</taxon>
        <taxon>Cyanobacteriota</taxon>
        <taxon>Cyanophyceae</taxon>
        <taxon>Thermostichales</taxon>
        <taxon>Thermostichaceae</taxon>
        <taxon>Thermostichus</taxon>
    </lineage>
</organism>
<dbReference type="InterPro" id="IPR001296">
    <property type="entry name" value="Glyco_trans_1"/>
</dbReference>
<dbReference type="PANTHER" id="PTHR45947:SF3">
    <property type="entry name" value="SULFOQUINOVOSYL TRANSFERASE SQD2"/>
    <property type="match status" value="1"/>
</dbReference>
<evidence type="ECO:0000259" key="1">
    <source>
        <dbReference type="Pfam" id="PF00534"/>
    </source>
</evidence>
<protein>
    <submittedName>
        <fullName evidence="2">Glycosyltransferase</fullName>
    </submittedName>
</protein>
<evidence type="ECO:0000313" key="2">
    <source>
        <dbReference type="EMBL" id="MCJ2544164.1"/>
    </source>
</evidence>
<dbReference type="RefSeq" id="WP_244352431.1">
    <property type="nucleotide sequence ID" value="NZ_JAFIRA010000049.1"/>
</dbReference>
<reference evidence="2" key="1">
    <citation type="submission" date="2021-02" db="EMBL/GenBank/DDBJ databases">
        <title>The CRISPR/cas machinery reduction and long-range gene transfer in the hot spring cyanobacterium Synechococcus.</title>
        <authorList>
            <person name="Dvorak P."/>
            <person name="Jahodarova E."/>
            <person name="Hasler P."/>
            <person name="Poulickova A."/>
        </authorList>
    </citation>
    <scope>NUCLEOTIDE SEQUENCE</scope>
    <source>
        <strain evidence="2">Rupite</strain>
    </source>
</reference>
<accession>A0ABT0CEF3</accession>